<dbReference type="GO" id="GO:0009279">
    <property type="term" value="C:cell outer membrane"/>
    <property type="evidence" value="ECO:0007669"/>
    <property type="project" value="UniProtKB-SubCell"/>
</dbReference>
<evidence type="ECO:0000256" key="2">
    <source>
        <dbReference type="ARBA" id="ARBA00006275"/>
    </source>
</evidence>
<evidence type="ECO:0000256" key="3">
    <source>
        <dbReference type="ARBA" id="ARBA00022729"/>
    </source>
</evidence>
<dbReference type="SUPFAM" id="SSF48452">
    <property type="entry name" value="TPR-like"/>
    <property type="match status" value="1"/>
</dbReference>
<feature type="chain" id="PRO_5013210907" description="RagB/SusD family nutrient uptake outer membrane protein" evidence="7">
    <location>
        <begin position="19"/>
        <end position="605"/>
    </location>
</feature>
<evidence type="ECO:0000256" key="1">
    <source>
        <dbReference type="ARBA" id="ARBA00004442"/>
    </source>
</evidence>
<evidence type="ECO:0000259" key="9">
    <source>
        <dbReference type="Pfam" id="PF14322"/>
    </source>
</evidence>
<feature type="compositionally biased region" description="Polar residues" evidence="6">
    <location>
        <begin position="589"/>
        <end position="605"/>
    </location>
</feature>
<dbReference type="InterPro" id="IPR012944">
    <property type="entry name" value="SusD_RagB_dom"/>
</dbReference>
<keyword evidence="3 7" id="KW-0732">Signal</keyword>
<evidence type="ECO:0000259" key="8">
    <source>
        <dbReference type="Pfam" id="PF07980"/>
    </source>
</evidence>
<proteinExistence type="inferred from homology"/>
<organism evidence="10">
    <name type="scientific">uncultured Dysgonomonas sp</name>
    <dbReference type="NCBI Taxonomy" id="206096"/>
    <lineage>
        <taxon>Bacteria</taxon>
        <taxon>Pseudomonadati</taxon>
        <taxon>Bacteroidota</taxon>
        <taxon>Bacteroidia</taxon>
        <taxon>Bacteroidales</taxon>
        <taxon>Dysgonomonadaceae</taxon>
        <taxon>Dysgonomonas</taxon>
        <taxon>environmental samples</taxon>
    </lineage>
</organism>
<dbReference type="PROSITE" id="PS51257">
    <property type="entry name" value="PROKAR_LIPOPROTEIN"/>
    <property type="match status" value="1"/>
</dbReference>
<gene>
    <name evidence="10" type="ORF">KL86DYS1_31665</name>
</gene>
<dbReference type="Pfam" id="PF07980">
    <property type="entry name" value="SusD_RagB"/>
    <property type="match status" value="1"/>
</dbReference>
<feature type="domain" description="RagB/SusD" evidence="8">
    <location>
        <begin position="260"/>
        <end position="603"/>
    </location>
</feature>
<dbReference type="AlphaFoldDB" id="A0A212K6V2"/>
<dbReference type="RefSeq" id="WP_296944721.1">
    <property type="nucleotide sequence ID" value="NZ_LT599032.1"/>
</dbReference>
<feature type="domain" description="SusD-like N-terminal" evidence="9">
    <location>
        <begin position="20"/>
        <end position="220"/>
    </location>
</feature>
<evidence type="ECO:0008006" key="11">
    <source>
        <dbReference type="Google" id="ProtNLM"/>
    </source>
</evidence>
<reference evidence="10" key="1">
    <citation type="submission" date="2016-04" db="EMBL/GenBank/DDBJ databases">
        <authorList>
            <person name="Evans L.H."/>
            <person name="Alamgir A."/>
            <person name="Owens N."/>
            <person name="Weber N.D."/>
            <person name="Virtaneva K."/>
            <person name="Barbian K."/>
            <person name="Babar A."/>
            <person name="Rosenke K."/>
        </authorList>
    </citation>
    <scope>NUCLEOTIDE SEQUENCE</scope>
    <source>
        <strain evidence="10">86-1</strain>
    </source>
</reference>
<dbReference type="EMBL" id="FLUM01000003">
    <property type="protein sequence ID" value="SBW07431.1"/>
    <property type="molecule type" value="Genomic_DNA"/>
</dbReference>
<feature type="signal peptide" evidence="7">
    <location>
        <begin position="1"/>
        <end position="18"/>
    </location>
</feature>
<evidence type="ECO:0000256" key="5">
    <source>
        <dbReference type="ARBA" id="ARBA00023237"/>
    </source>
</evidence>
<name>A0A212K6V2_9BACT</name>
<evidence type="ECO:0000256" key="4">
    <source>
        <dbReference type="ARBA" id="ARBA00023136"/>
    </source>
</evidence>
<comment type="subcellular location">
    <subcellularLocation>
        <location evidence="1">Cell outer membrane</location>
    </subcellularLocation>
</comment>
<sequence>MKKIYILLISIIIFSSCSNDFLDTSPYDSIASGNMWNSESKADQGVAGIYQALKARTISDSYKIFDGLGFVNSYGSHGPADNEVMVYLNGNITPSHGLFSDTWKQHYEGIHRANDAIANLHKANLPAQKYERLMCEAKFLRAYFYYRLNALFKGVPVYTEPTPSESLTKGQSSVDDVYQLCINDLTDCINNEHFPNNTLDKSVYGRASKGAAYALRGMVYMWKKDFPKAASDLSKVKDCGYGLWTGEWSQFFKVENEKDKEMIFPLQYDETSGFSSDIQKYIGGRSHYDGWTEAMPSVDYVNMFLNADGSAFIWNDRLPGWDNLTVAQREVFFLRDGLSATSSDNNIKTAYNEAVKRLGSSVMTTYYRETGNEARIKAAFENRDPRLQKSVFTPYSTAICYSPYWNGGNEQELTLRWPLLNNVAPYWDMWSDKRKTAFYMYRKYNETRKGRYINRDRCTVDLPLIRFTDVTLLLAEAYNENNELGKSITTFNTIRTRNGVSMPALTEGGSGPNAVTGKDDMKKRIQYERRAELALEGVNYFDELRWKTLKESKYDGGSNTAGRKSWWGSVEAEYRWRGDHFMTWPAPTAETQMNPNIKQTPGWSY</sequence>
<evidence type="ECO:0000256" key="6">
    <source>
        <dbReference type="SAM" id="MobiDB-lite"/>
    </source>
</evidence>
<feature type="region of interest" description="Disordered" evidence="6">
    <location>
        <begin position="586"/>
        <end position="605"/>
    </location>
</feature>
<protein>
    <recommendedName>
        <fullName evidence="11">RagB/SusD family nutrient uptake outer membrane protein</fullName>
    </recommendedName>
</protein>
<evidence type="ECO:0000313" key="10">
    <source>
        <dbReference type="EMBL" id="SBW07431.1"/>
    </source>
</evidence>
<evidence type="ECO:0000256" key="7">
    <source>
        <dbReference type="SAM" id="SignalP"/>
    </source>
</evidence>
<comment type="similarity">
    <text evidence="2">Belongs to the SusD family.</text>
</comment>
<dbReference type="Gene3D" id="1.25.40.390">
    <property type="match status" value="1"/>
</dbReference>
<keyword evidence="4" id="KW-0472">Membrane</keyword>
<keyword evidence="5" id="KW-0998">Cell outer membrane</keyword>
<dbReference type="InterPro" id="IPR011990">
    <property type="entry name" value="TPR-like_helical_dom_sf"/>
</dbReference>
<dbReference type="InterPro" id="IPR033985">
    <property type="entry name" value="SusD-like_N"/>
</dbReference>
<accession>A0A212K6V2</accession>
<dbReference type="Pfam" id="PF14322">
    <property type="entry name" value="SusD-like_3"/>
    <property type="match status" value="1"/>
</dbReference>